<keyword evidence="5 6" id="KW-0472">Membrane</keyword>
<feature type="domain" description="ABC3 transporter permease C-terminal" evidence="7">
    <location>
        <begin position="473"/>
        <end position="581"/>
    </location>
</feature>
<evidence type="ECO:0000256" key="3">
    <source>
        <dbReference type="ARBA" id="ARBA00022692"/>
    </source>
</evidence>
<feature type="transmembrane region" description="Helical" evidence="6">
    <location>
        <begin position="37"/>
        <end position="60"/>
    </location>
</feature>
<comment type="subcellular location">
    <subcellularLocation>
        <location evidence="1">Cell membrane</location>
        <topology evidence="1">Multi-pass membrane protein</topology>
    </subcellularLocation>
</comment>
<evidence type="ECO:0000256" key="6">
    <source>
        <dbReference type="SAM" id="Phobius"/>
    </source>
</evidence>
<feature type="transmembrane region" description="Helical" evidence="6">
    <location>
        <begin position="466"/>
        <end position="488"/>
    </location>
</feature>
<keyword evidence="2" id="KW-1003">Cell membrane</keyword>
<dbReference type="Proteomes" id="UP001157069">
    <property type="component" value="Unassembled WGS sequence"/>
</dbReference>
<keyword evidence="3 6" id="KW-0812">Transmembrane</keyword>
<dbReference type="EMBL" id="BSVA01000001">
    <property type="protein sequence ID" value="GMA89539.1"/>
    <property type="molecule type" value="Genomic_DNA"/>
</dbReference>
<protein>
    <recommendedName>
        <fullName evidence="7">ABC3 transporter permease C-terminal domain-containing protein</fullName>
    </recommendedName>
</protein>
<evidence type="ECO:0000256" key="1">
    <source>
        <dbReference type="ARBA" id="ARBA00004651"/>
    </source>
</evidence>
<dbReference type="Pfam" id="PF02687">
    <property type="entry name" value="FtsX"/>
    <property type="match status" value="1"/>
</dbReference>
<keyword evidence="9" id="KW-1185">Reference proteome</keyword>
<evidence type="ECO:0000256" key="4">
    <source>
        <dbReference type="ARBA" id="ARBA00022989"/>
    </source>
</evidence>
<evidence type="ECO:0000313" key="9">
    <source>
        <dbReference type="Proteomes" id="UP001157069"/>
    </source>
</evidence>
<keyword evidence="4 6" id="KW-1133">Transmembrane helix</keyword>
<feature type="transmembrane region" description="Helical" evidence="6">
    <location>
        <begin position="93"/>
        <end position="116"/>
    </location>
</feature>
<comment type="caution">
    <text evidence="8">The sequence shown here is derived from an EMBL/GenBank/DDBJ whole genome shotgun (WGS) entry which is preliminary data.</text>
</comment>
<accession>A0ABQ6JQW5</accession>
<evidence type="ECO:0000256" key="5">
    <source>
        <dbReference type="ARBA" id="ARBA00023136"/>
    </source>
</evidence>
<dbReference type="RefSeq" id="WP_284296848.1">
    <property type="nucleotide sequence ID" value="NZ_BSVA01000001.1"/>
</dbReference>
<organism evidence="8 9">
    <name type="scientific">Homoserinibacter gongjuensis</name>
    <dbReference type="NCBI Taxonomy" id="1162968"/>
    <lineage>
        <taxon>Bacteria</taxon>
        <taxon>Bacillati</taxon>
        <taxon>Actinomycetota</taxon>
        <taxon>Actinomycetes</taxon>
        <taxon>Micrococcales</taxon>
        <taxon>Microbacteriaceae</taxon>
        <taxon>Homoserinibacter</taxon>
    </lineage>
</organism>
<sequence length="606" mass="60912">MVTILAVAAAAVSVWQLRLYGSPVTPLADGRSAVDPIAVVAPALTVVAGALLALTAFPLLARLVMRATAQGPAPRMLAAHGVARRLRRVTAPLLVVAIAGSSVLVAAGYTATWSLAFDRTSALRAGAPLSVAGAGTLDEATLDELASLDAVQHLVPIRRDELVLSDGTGTIVSVSPDAFAALASDGSGAIDPRAVAEQFRAELNGPAVPASAHELVLTAELSGFSNAPAVRLRYADGWGRERVLPTEASASDGRVRFTAALPEAAPPAGGRLLAIDVEVRGSAIATADGATFALESLGTDAGELPEAFGRAPWAAEPTGLTAAVGATGARGFRVSGGNTTVRMTPDAADGMPPVVVTRALAERYGLAVGSTLSVQTAGSYANTTMRIAAVLPAVPGADDALAALIDLGVVQTAAARETRGSALPNAAWLDSDAPPVAAAAVRAVLPPGARILTADDEAGRTVVGSAAIALVGVAALCILLALITLAAVGRADHRLRLGDLAVLRALGFRAAQQSAVRRGEWWIVAASGLLAGAIIGTLAVLLTIPQLTSAALPDPIPGLSAAVRVDPVLVSGGAIVLLGGIALLGELAAARVRRNALRALGGEETR</sequence>
<dbReference type="InterPro" id="IPR003838">
    <property type="entry name" value="ABC3_permease_C"/>
</dbReference>
<name>A0ABQ6JQW5_9MICO</name>
<feature type="transmembrane region" description="Helical" evidence="6">
    <location>
        <begin position="568"/>
        <end position="589"/>
    </location>
</feature>
<gene>
    <name evidence="8" type="ORF">GCM10025869_00680</name>
</gene>
<feature type="transmembrane region" description="Helical" evidence="6">
    <location>
        <begin position="521"/>
        <end position="548"/>
    </location>
</feature>
<evidence type="ECO:0000259" key="7">
    <source>
        <dbReference type="Pfam" id="PF02687"/>
    </source>
</evidence>
<evidence type="ECO:0000313" key="8">
    <source>
        <dbReference type="EMBL" id="GMA89539.1"/>
    </source>
</evidence>
<evidence type="ECO:0000256" key="2">
    <source>
        <dbReference type="ARBA" id="ARBA00022475"/>
    </source>
</evidence>
<reference evidence="9" key="1">
    <citation type="journal article" date="2019" name="Int. J. Syst. Evol. Microbiol.">
        <title>The Global Catalogue of Microorganisms (GCM) 10K type strain sequencing project: providing services to taxonomists for standard genome sequencing and annotation.</title>
        <authorList>
            <consortium name="The Broad Institute Genomics Platform"/>
            <consortium name="The Broad Institute Genome Sequencing Center for Infectious Disease"/>
            <person name="Wu L."/>
            <person name="Ma J."/>
        </authorList>
    </citation>
    <scope>NUCLEOTIDE SEQUENCE [LARGE SCALE GENOMIC DNA]</scope>
    <source>
        <strain evidence="9">NBRC 108755</strain>
    </source>
</reference>
<proteinExistence type="predicted"/>